<evidence type="ECO:0000313" key="3">
    <source>
        <dbReference type="RefSeq" id="XP_016647336.1"/>
    </source>
</evidence>
<gene>
    <name evidence="3" type="primary">LOC107880412</name>
</gene>
<dbReference type="InterPro" id="IPR008896">
    <property type="entry name" value="TIC214"/>
</dbReference>
<accession>A0ABM1LIV9</accession>
<protein>
    <submittedName>
        <fullName evidence="3">Protein TIC 214-like</fullName>
    </submittedName>
</protein>
<proteinExistence type="predicted"/>
<evidence type="ECO:0000256" key="1">
    <source>
        <dbReference type="ARBA" id="ARBA00004141"/>
    </source>
</evidence>
<sequence>MIQSKMSLFRKEKLTSNEFYNQWSYRNEHKKKKLNNKFLNRVKTLDKTLNLNKEFFVLNVLEKRTRLCNDKTKKEYLTKIYDPFLNGPYRGRIKKLFTPSIINEASIKNYIERVCINKIHGILLIINYLEFEQKTNPFDINDRKSLVTEIGYLLNLINELAVKSTSSLNFQRIFLVPEHEQVRIHSEDQFKILNFLFDAVRTVPNDKTIKKKSIEIKEINKKVPRWSYKLITDLEQQEGETEESVVEDHEIRSRKAKRVVIFTDNHQNTDAYTNTQETNNTDQTAEIALIRYSQQPDFRRDIIKGSMRAQRRKTDTWKLFQANLPSPLFLGRIDKSFFFFFDISARMKIIFRNWMRKNTEFLD</sequence>
<keyword evidence="2" id="KW-1185">Reference proteome</keyword>
<dbReference type="GeneID" id="107880412"/>
<reference evidence="2" key="1">
    <citation type="journal article" date="2012" name="Nat. Commun.">
        <title>The genome of Prunus mume.</title>
        <authorList>
            <person name="Zhang Q."/>
            <person name="Chen W."/>
            <person name="Sun L."/>
            <person name="Zhao F."/>
            <person name="Huang B."/>
            <person name="Yang W."/>
            <person name="Tao Y."/>
            <person name="Wang J."/>
            <person name="Yuan Z."/>
            <person name="Fan G."/>
            <person name="Xing Z."/>
            <person name="Han C."/>
            <person name="Pan H."/>
            <person name="Zhong X."/>
            <person name="Shi W."/>
            <person name="Liang X."/>
            <person name="Du D."/>
            <person name="Sun F."/>
            <person name="Xu Z."/>
            <person name="Hao R."/>
            <person name="Lv T."/>
            <person name="Lv Y."/>
            <person name="Zheng Z."/>
            <person name="Sun M."/>
            <person name="Luo L."/>
            <person name="Cai M."/>
            <person name="Gao Y."/>
            <person name="Wang J."/>
            <person name="Yin Y."/>
            <person name="Xu X."/>
            <person name="Cheng T."/>
            <person name="Wang J."/>
        </authorList>
    </citation>
    <scope>NUCLEOTIDE SEQUENCE [LARGE SCALE GENOMIC DNA]</scope>
</reference>
<name>A0ABM1LIV9_PRUMU</name>
<organism evidence="2 3">
    <name type="scientific">Prunus mume</name>
    <name type="common">Japanese apricot</name>
    <name type="synonym">Armeniaca mume</name>
    <dbReference type="NCBI Taxonomy" id="102107"/>
    <lineage>
        <taxon>Eukaryota</taxon>
        <taxon>Viridiplantae</taxon>
        <taxon>Streptophyta</taxon>
        <taxon>Embryophyta</taxon>
        <taxon>Tracheophyta</taxon>
        <taxon>Spermatophyta</taxon>
        <taxon>Magnoliopsida</taxon>
        <taxon>eudicotyledons</taxon>
        <taxon>Gunneridae</taxon>
        <taxon>Pentapetalae</taxon>
        <taxon>rosids</taxon>
        <taxon>fabids</taxon>
        <taxon>Rosales</taxon>
        <taxon>Rosaceae</taxon>
        <taxon>Amygdaloideae</taxon>
        <taxon>Amygdaleae</taxon>
        <taxon>Prunus</taxon>
    </lineage>
</organism>
<dbReference type="RefSeq" id="XP_016647336.1">
    <property type="nucleotide sequence ID" value="XM_016791850.1"/>
</dbReference>
<evidence type="ECO:0000313" key="2">
    <source>
        <dbReference type="Proteomes" id="UP000694861"/>
    </source>
</evidence>
<dbReference type="Proteomes" id="UP000694861">
    <property type="component" value="Linkage group LG2"/>
</dbReference>
<dbReference type="Pfam" id="PF05758">
    <property type="entry name" value="Ycf1"/>
    <property type="match status" value="1"/>
</dbReference>
<comment type="subcellular location">
    <subcellularLocation>
        <location evidence="1">Membrane</location>
        <topology evidence="1">Multi-pass membrane protein</topology>
    </subcellularLocation>
</comment>
<reference evidence="3" key="2">
    <citation type="submission" date="2025-08" db="UniProtKB">
        <authorList>
            <consortium name="RefSeq"/>
        </authorList>
    </citation>
    <scope>IDENTIFICATION</scope>
</reference>